<keyword evidence="4 6" id="KW-0274">FAD</keyword>
<dbReference type="Gene3D" id="1.10.540.10">
    <property type="entry name" value="Acyl-CoA dehydrogenase/oxidase, N-terminal domain"/>
    <property type="match status" value="1"/>
</dbReference>
<feature type="domain" description="Acyl-CoA oxidase/dehydrogenase middle" evidence="8">
    <location>
        <begin position="132"/>
        <end position="222"/>
    </location>
</feature>
<reference evidence="10 11" key="1">
    <citation type="submission" date="2015-08" db="EMBL/GenBank/DDBJ databases">
        <authorList>
            <person name="Babu N.S."/>
            <person name="Beckwith C.J."/>
            <person name="Beseler K.G."/>
            <person name="Brison A."/>
            <person name="Carone J.V."/>
            <person name="Caskin T.P."/>
            <person name="Diamond M."/>
            <person name="Durham M.E."/>
            <person name="Foxe J.M."/>
            <person name="Go M."/>
            <person name="Henderson B.A."/>
            <person name="Jones I.B."/>
            <person name="McGettigan J.A."/>
            <person name="Micheletti S.J."/>
            <person name="Nasrallah M.E."/>
            <person name="Ortiz D."/>
            <person name="Piller C.R."/>
            <person name="Privatt S.R."/>
            <person name="Schneider S.L."/>
            <person name="Sharp S."/>
            <person name="Smith T.C."/>
            <person name="Stanton J.D."/>
            <person name="Ullery H.E."/>
            <person name="Wilson R.J."/>
            <person name="Serrano M.G."/>
            <person name="Buck G."/>
            <person name="Lee V."/>
            <person name="Wang Y."/>
            <person name="Carvalho R."/>
            <person name="Voegtly L."/>
            <person name="Shi R."/>
            <person name="Duckworth R."/>
            <person name="Johnson A."/>
            <person name="Loviza R."/>
            <person name="Walstead R."/>
            <person name="Shah Z."/>
            <person name="Kiflezghi M."/>
            <person name="Wade K."/>
            <person name="Ball S.L."/>
            <person name="Bradley K.W."/>
            <person name="Asai D.J."/>
            <person name="Bowman C.A."/>
            <person name="Russell D.A."/>
            <person name="Pope W.H."/>
            <person name="Jacobs-Sera D."/>
            <person name="Hendrix R.W."/>
            <person name="Hatfull G.F."/>
        </authorList>
    </citation>
    <scope>NUCLEOTIDE SEQUENCE [LARGE SCALE GENOMIC DNA]</scope>
    <source>
        <strain evidence="10 11">DSM 27648</strain>
    </source>
</reference>
<dbReference type="RefSeq" id="WP_146655295.1">
    <property type="nucleotide sequence ID" value="NZ_CP012333.1"/>
</dbReference>
<dbReference type="FunFam" id="1.20.140.10:FF:000001">
    <property type="entry name" value="Acyl-CoA dehydrogenase"/>
    <property type="match status" value="1"/>
</dbReference>
<dbReference type="OrthoDB" id="5510711at2"/>
<dbReference type="FunFam" id="2.40.110.10:FF:000002">
    <property type="entry name" value="Acyl-CoA dehydrogenase fadE12"/>
    <property type="match status" value="1"/>
</dbReference>
<dbReference type="InterPro" id="IPR046373">
    <property type="entry name" value="Acyl-CoA_Oxase/DH_mid-dom_sf"/>
</dbReference>
<evidence type="ECO:0000256" key="2">
    <source>
        <dbReference type="ARBA" id="ARBA00009347"/>
    </source>
</evidence>
<feature type="domain" description="Acyl-CoA dehydrogenase/oxidase C-terminal" evidence="7">
    <location>
        <begin position="236"/>
        <end position="389"/>
    </location>
</feature>
<evidence type="ECO:0000259" key="7">
    <source>
        <dbReference type="Pfam" id="PF00441"/>
    </source>
</evidence>
<dbReference type="Pfam" id="PF02771">
    <property type="entry name" value="Acyl-CoA_dh_N"/>
    <property type="match status" value="1"/>
</dbReference>
<dbReference type="PANTHER" id="PTHR43884:SF22">
    <property type="entry name" value="BLR3437 PROTEIN"/>
    <property type="match status" value="1"/>
</dbReference>
<dbReference type="AlphaFoldDB" id="A0A0K1QG86"/>
<evidence type="ECO:0000256" key="5">
    <source>
        <dbReference type="ARBA" id="ARBA00023002"/>
    </source>
</evidence>
<accession>A0A0K1QG86</accession>
<dbReference type="KEGG" id="llu:AKJ09_11386"/>
<evidence type="ECO:0000313" key="10">
    <source>
        <dbReference type="EMBL" id="AKV04723.1"/>
    </source>
</evidence>
<dbReference type="InterPro" id="IPR036250">
    <property type="entry name" value="AcylCo_DH-like_C"/>
</dbReference>
<evidence type="ECO:0000256" key="3">
    <source>
        <dbReference type="ARBA" id="ARBA00022630"/>
    </source>
</evidence>
<dbReference type="Gene3D" id="2.40.110.10">
    <property type="entry name" value="Butyryl-CoA Dehydrogenase, subunit A, domain 2"/>
    <property type="match status" value="1"/>
</dbReference>
<keyword evidence="5 6" id="KW-0560">Oxidoreductase</keyword>
<dbReference type="InterPro" id="IPR006089">
    <property type="entry name" value="Acyl-CoA_DH_CS"/>
</dbReference>
<evidence type="ECO:0000313" key="11">
    <source>
        <dbReference type="Proteomes" id="UP000064967"/>
    </source>
</evidence>
<comment type="cofactor">
    <cofactor evidence="1 6">
        <name>FAD</name>
        <dbReference type="ChEBI" id="CHEBI:57692"/>
    </cofactor>
</comment>
<dbReference type="InterPro" id="IPR006091">
    <property type="entry name" value="Acyl-CoA_Oxase/DH_mid-dom"/>
</dbReference>
<dbReference type="InterPro" id="IPR037069">
    <property type="entry name" value="AcylCoA_DH/ox_N_sf"/>
</dbReference>
<keyword evidence="11" id="KW-1185">Reference proteome</keyword>
<evidence type="ECO:0000256" key="4">
    <source>
        <dbReference type="ARBA" id="ARBA00022827"/>
    </source>
</evidence>
<dbReference type="PANTHER" id="PTHR43884">
    <property type="entry name" value="ACYL-COA DEHYDROGENASE"/>
    <property type="match status" value="1"/>
</dbReference>
<evidence type="ECO:0000259" key="8">
    <source>
        <dbReference type="Pfam" id="PF02770"/>
    </source>
</evidence>
<sequence>MSSYKTRASWSALPMFFEEPHRALGAQVDRSVTDDDVALHDAPRVIPRLAELGLLKLLVPQSHGGGAWGHGGKGVDVRALSVTREALAYASPMADSIFAVQGLGSHPILLAGEAEKRAKVLAEVVNGQRVCAFALTEPEAGSDVASMRTVARREGDDWVLDGEKVFISNVGIADHYVIFANADPEKGKKGISAFLVETSTQGLVTEPIAMSVEHPLGRISLKGCKVPGSALLGEVGHGLRLALGTLDVFRTSVGAAAVGMARRALDEAIARTTTRVQFGKPLSDFQLTQAALAEMATELDAARLLVFRAAWEKDQPADEASRKNSATSVAMAKMFATEAAQRIIDRAVQLFGGLGVTDRCVVDRLYREIRPLRIYEGTTEIQKLIIGGALVAPVK</sequence>
<dbReference type="PIRSF" id="PIRSF016578">
    <property type="entry name" value="HsaA"/>
    <property type="match status" value="1"/>
</dbReference>
<organism evidence="10 11">
    <name type="scientific">Labilithrix luteola</name>
    <dbReference type="NCBI Taxonomy" id="1391654"/>
    <lineage>
        <taxon>Bacteria</taxon>
        <taxon>Pseudomonadati</taxon>
        <taxon>Myxococcota</taxon>
        <taxon>Polyangia</taxon>
        <taxon>Polyangiales</taxon>
        <taxon>Labilitrichaceae</taxon>
        <taxon>Labilithrix</taxon>
    </lineage>
</organism>
<dbReference type="GO" id="GO:0050660">
    <property type="term" value="F:flavin adenine dinucleotide binding"/>
    <property type="evidence" value="ECO:0007669"/>
    <property type="project" value="InterPro"/>
</dbReference>
<keyword evidence="3 6" id="KW-0285">Flavoprotein</keyword>
<dbReference type="EMBL" id="CP012333">
    <property type="protein sequence ID" value="AKV04723.1"/>
    <property type="molecule type" value="Genomic_DNA"/>
</dbReference>
<evidence type="ECO:0000259" key="9">
    <source>
        <dbReference type="Pfam" id="PF02771"/>
    </source>
</evidence>
<dbReference type="SUPFAM" id="SSF56645">
    <property type="entry name" value="Acyl-CoA dehydrogenase NM domain-like"/>
    <property type="match status" value="1"/>
</dbReference>
<dbReference type="InterPro" id="IPR009075">
    <property type="entry name" value="AcylCo_DH/oxidase_C"/>
</dbReference>
<dbReference type="GO" id="GO:0003995">
    <property type="term" value="F:acyl-CoA dehydrogenase activity"/>
    <property type="evidence" value="ECO:0007669"/>
    <property type="project" value="InterPro"/>
</dbReference>
<dbReference type="Pfam" id="PF00441">
    <property type="entry name" value="Acyl-CoA_dh_1"/>
    <property type="match status" value="1"/>
</dbReference>
<comment type="similarity">
    <text evidence="2 6">Belongs to the acyl-CoA dehydrogenase family.</text>
</comment>
<dbReference type="Proteomes" id="UP000064967">
    <property type="component" value="Chromosome"/>
</dbReference>
<dbReference type="InterPro" id="IPR013786">
    <property type="entry name" value="AcylCoA_DH/ox_N"/>
</dbReference>
<dbReference type="InterPro" id="IPR009100">
    <property type="entry name" value="AcylCoA_DH/oxidase_NM_dom_sf"/>
</dbReference>
<evidence type="ECO:0000256" key="6">
    <source>
        <dbReference type="RuleBase" id="RU362125"/>
    </source>
</evidence>
<dbReference type="SUPFAM" id="SSF47203">
    <property type="entry name" value="Acyl-CoA dehydrogenase C-terminal domain-like"/>
    <property type="match status" value="1"/>
</dbReference>
<dbReference type="STRING" id="1391654.AKJ09_11386"/>
<feature type="domain" description="Acyl-CoA dehydrogenase/oxidase N-terminal" evidence="9">
    <location>
        <begin position="43"/>
        <end position="127"/>
    </location>
</feature>
<dbReference type="Gene3D" id="1.20.140.10">
    <property type="entry name" value="Butyryl-CoA Dehydrogenase, subunit A, domain 3"/>
    <property type="match status" value="1"/>
</dbReference>
<dbReference type="PROSITE" id="PS00072">
    <property type="entry name" value="ACYL_COA_DH_1"/>
    <property type="match status" value="1"/>
</dbReference>
<name>A0A0K1QG86_9BACT</name>
<evidence type="ECO:0000256" key="1">
    <source>
        <dbReference type="ARBA" id="ARBA00001974"/>
    </source>
</evidence>
<proteinExistence type="inferred from homology"/>
<gene>
    <name evidence="10" type="ORF">AKJ09_11386</name>
</gene>
<dbReference type="Pfam" id="PF02770">
    <property type="entry name" value="Acyl-CoA_dh_M"/>
    <property type="match status" value="1"/>
</dbReference>
<protein>
    <submittedName>
        <fullName evidence="10">Butyryl-CoA dehydrogenase</fullName>
    </submittedName>
</protein>